<reference evidence="1" key="1">
    <citation type="journal article" date="2016" name="Proc. Natl. Acad. Sci. U.S.A.">
        <title>Lipid metabolic changes in an early divergent fungus govern the establishment of a mutualistic symbiosis with endobacteria.</title>
        <authorList>
            <person name="Lastovetsky O.A."/>
            <person name="Gaspar M.L."/>
            <person name="Mondo S.J."/>
            <person name="LaButti K.M."/>
            <person name="Sandor L."/>
            <person name="Grigoriev I.V."/>
            <person name="Henry S.A."/>
            <person name="Pawlowska T.E."/>
        </authorList>
    </citation>
    <scope>NUCLEOTIDE SEQUENCE [LARGE SCALE GENOMIC DNA]</scope>
    <source>
        <strain evidence="1">ATCC 52814</strain>
    </source>
</reference>
<organism evidence="1">
    <name type="scientific">Rhizopus microsporus var. microsporus</name>
    <dbReference type="NCBI Taxonomy" id="86635"/>
    <lineage>
        <taxon>Eukaryota</taxon>
        <taxon>Fungi</taxon>
        <taxon>Fungi incertae sedis</taxon>
        <taxon>Mucoromycota</taxon>
        <taxon>Mucoromycotina</taxon>
        <taxon>Mucoromycetes</taxon>
        <taxon>Mucorales</taxon>
        <taxon>Mucorineae</taxon>
        <taxon>Rhizopodaceae</taxon>
        <taxon>Rhizopus</taxon>
    </lineage>
</organism>
<proteinExistence type="predicted"/>
<dbReference type="EMBL" id="KV921893">
    <property type="protein sequence ID" value="ORE08084.1"/>
    <property type="molecule type" value="Genomic_DNA"/>
</dbReference>
<sequence>MSIQFLYKDGKEAAVDESGRPEPMDYVVDEKQYRLETLSPYTQCLSKLSQEESGKRVAIHIEDGAKADTDIAMRENFSKRNYTLYIDQDKARSFKPLLEKCLSVFAAAKQLASTFLQHKDGLISMRVSLMASSRNIGRLSRPCLLDEEHKRTVLAFMDENRSAVWEQVMEQLGQTFVGLKVLKSTLHDFVRKHCNLSLKKAQKYHENHSL</sequence>
<accession>A0A1X0R7Z2</accession>
<dbReference type="Proteomes" id="UP000242414">
    <property type="component" value="Unassembled WGS sequence"/>
</dbReference>
<gene>
    <name evidence="1" type="ORF">BCV72DRAFT_324814</name>
</gene>
<evidence type="ECO:0000313" key="1">
    <source>
        <dbReference type="EMBL" id="ORE08084.1"/>
    </source>
</evidence>
<protein>
    <submittedName>
        <fullName evidence="1">Uncharacterized protein</fullName>
    </submittedName>
</protein>
<dbReference type="VEuPathDB" id="FungiDB:BCV72DRAFT_324814"/>
<dbReference type="AlphaFoldDB" id="A0A1X0R7Z2"/>
<name>A0A1X0R7Z2_RHIZD</name>